<dbReference type="AlphaFoldDB" id="A0A8S9ZX58"/>
<evidence type="ECO:0000313" key="2">
    <source>
        <dbReference type="Proteomes" id="UP000605970"/>
    </source>
</evidence>
<protein>
    <submittedName>
        <fullName evidence="1">Uncharacterized protein</fullName>
    </submittedName>
</protein>
<name>A0A8S9ZX58_9BILA</name>
<sequence>IYLNNILNRNSRRISINNWRRYCSYFSFWKSFSKKIK</sequence>
<accession>A0A8S9ZX58</accession>
<proteinExistence type="predicted"/>
<organism evidence="1 2">
    <name type="scientific">Meloidogyne graminicola</name>
    <dbReference type="NCBI Taxonomy" id="189291"/>
    <lineage>
        <taxon>Eukaryota</taxon>
        <taxon>Metazoa</taxon>
        <taxon>Ecdysozoa</taxon>
        <taxon>Nematoda</taxon>
        <taxon>Chromadorea</taxon>
        <taxon>Rhabditida</taxon>
        <taxon>Tylenchina</taxon>
        <taxon>Tylenchomorpha</taxon>
        <taxon>Tylenchoidea</taxon>
        <taxon>Meloidogynidae</taxon>
        <taxon>Meloidogyninae</taxon>
        <taxon>Meloidogyne</taxon>
    </lineage>
</organism>
<comment type="caution">
    <text evidence="1">The sequence shown here is derived from an EMBL/GenBank/DDBJ whole genome shotgun (WGS) entry which is preliminary data.</text>
</comment>
<reference evidence="1" key="1">
    <citation type="journal article" date="2020" name="Ecol. Evol.">
        <title>Genome structure and content of the rice root-knot nematode (Meloidogyne graminicola).</title>
        <authorList>
            <person name="Phan N.T."/>
            <person name="Danchin E.G.J."/>
            <person name="Klopp C."/>
            <person name="Perfus-Barbeoch L."/>
            <person name="Kozlowski D.K."/>
            <person name="Koutsovoulos G.D."/>
            <person name="Lopez-Roques C."/>
            <person name="Bouchez O."/>
            <person name="Zahm M."/>
            <person name="Besnard G."/>
            <person name="Bellafiore S."/>
        </authorList>
    </citation>
    <scope>NUCLEOTIDE SEQUENCE</scope>
    <source>
        <strain evidence="1">VN-18</strain>
    </source>
</reference>
<feature type="non-terminal residue" evidence="1">
    <location>
        <position position="37"/>
    </location>
</feature>
<dbReference type="Proteomes" id="UP000605970">
    <property type="component" value="Unassembled WGS sequence"/>
</dbReference>
<keyword evidence="2" id="KW-1185">Reference proteome</keyword>
<evidence type="ECO:0000313" key="1">
    <source>
        <dbReference type="EMBL" id="KAF7637645.1"/>
    </source>
</evidence>
<dbReference type="EMBL" id="JABEBT010000018">
    <property type="protein sequence ID" value="KAF7637645.1"/>
    <property type="molecule type" value="Genomic_DNA"/>
</dbReference>
<gene>
    <name evidence="1" type="ORF">Mgra_00002902</name>
</gene>